<dbReference type="KEGG" id="nfl:COO91_09274"/>
<reference evidence="1 2" key="1">
    <citation type="submission" date="2017-11" db="EMBL/GenBank/DDBJ databases">
        <title>Complete genome of a free-living desiccation-tolerant cyanobacterium and its photosynthetic adaptation to extreme terrestrial habitat.</title>
        <authorList>
            <person name="Shang J."/>
        </authorList>
    </citation>
    <scope>NUCLEOTIDE SEQUENCE [LARGE SCALE GENOMIC DNA]</scope>
    <source>
        <strain evidence="1 2">CCNUN1</strain>
        <plasmid evidence="2">pnfsy03</plasmid>
    </source>
</reference>
<geneLocation type="plasmid" evidence="2">
    <name>pnfsy03</name>
</geneLocation>
<keyword evidence="2" id="KW-1185">Reference proteome</keyword>
<evidence type="ECO:0000313" key="2">
    <source>
        <dbReference type="Proteomes" id="UP000232003"/>
    </source>
</evidence>
<keyword evidence="1" id="KW-0614">Plasmid</keyword>
<dbReference type="AlphaFoldDB" id="A0A2K8T5X9"/>
<gene>
    <name evidence="1" type="ORF">COO91_09274</name>
</gene>
<organism evidence="1 2">
    <name type="scientific">Nostoc flagelliforme CCNUN1</name>
    <dbReference type="NCBI Taxonomy" id="2038116"/>
    <lineage>
        <taxon>Bacteria</taxon>
        <taxon>Bacillati</taxon>
        <taxon>Cyanobacteriota</taxon>
        <taxon>Cyanophyceae</taxon>
        <taxon>Nostocales</taxon>
        <taxon>Nostocaceae</taxon>
        <taxon>Nostoc</taxon>
    </lineage>
</organism>
<proteinExistence type="predicted"/>
<evidence type="ECO:0000313" key="1">
    <source>
        <dbReference type="EMBL" id="AUB43116.1"/>
    </source>
</evidence>
<sequence>MIFLSLFLHNWDAPVLSTLLNWVTSRVSELQFAQLYKIVRPLSAAVFAILLAWLARFLTKPHQQE</sequence>
<protein>
    <submittedName>
        <fullName evidence="1">Uncharacterized protein</fullName>
    </submittedName>
</protein>
<dbReference type="Proteomes" id="UP000232003">
    <property type="component" value="Plasmid pNFSY03"/>
</dbReference>
<dbReference type="EMBL" id="CP024788">
    <property type="protein sequence ID" value="AUB43116.1"/>
    <property type="molecule type" value="Genomic_DNA"/>
</dbReference>
<accession>A0A2K8T5X9</accession>
<name>A0A2K8T5X9_9NOSO</name>